<gene>
    <name evidence="2" type="ORF">SHI21_15710</name>
</gene>
<evidence type="ECO:0000256" key="1">
    <source>
        <dbReference type="SAM" id="SignalP"/>
    </source>
</evidence>
<feature type="chain" id="PRO_5045765265" evidence="1">
    <location>
        <begin position="22"/>
        <end position="318"/>
    </location>
</feature>
<comment type="caution">
    <text evidence="2">The sequence shown here is derived from an EMBL/GenBank/DDBJ whole genome shotgun (WGS) entry which is preliminary data.</text>
</comment>
<keyword evidence="1" id="KW-0732">Signal</keyword>
<proteinExistence type="predicted"/>
<dbReference type="EMBL" id="JAYGJQ010000002">
    <property type="protein sequence ID" value="MEA9357676.1"/>
    <property type="molecule type" value="Genomic_DNA"/>
</dbReference>
<keyword evidence="3" id="KW-1185">Reference proteome</keyword>
<name>A0ABU5VXF7_9BACT</name>
<dbReference type="Proteomes" id="UP001302274">
    <property type="component" value="Unassembled WGS sequence"/>
</dbReference>
<evidence type="ECO:0000313" key="3">
    <source>
        <dbReference type="Proteomes" id="UP001302274"/>
    </source>
</evidence>
<organism evidence="2 3">
    <name type="scientific">Bacteriovorax antarcticus</name>
    <dbReference type="NCBI Taxonomy" id="3088717"/>
    <lineage>
        <taxon>Bacteria</taxon>
        <taxon>Pseudomonadati</taxon>
        <taxon>Bdellovibrionota</taxon>
        <taxon>Bacteriovoracia</taxon>
        <taxon>Bacteriovoracales</taxon>
        <taxon>Bacteriovoracaceae</taxon>
        <taxon>Bacteriovorax</taxon>
    </lineage>
</organism>
<feature type="signal peptide" evidence="1">
    <location>
        <begin position="1"/>
        <end position="21"/>
    </location>
</feature>
<dbReference type="RefSeq" id="WP_323577788.1">
    <property type="nucleotide sequence ID" value="NZ_JAYGJQ010000002.1"/>
</dbReference>
<protein>
    <submittedName>
        <fullName evidence="2">Uncharacterized protein</fullName>
    </submittedName>
</protein>
<sequence>MKCSKLILISFLSLLQVSAMSAEVDQFTRSDEFLADSSALLNTNANKSISQAIKLANSEGKGCREEVLYDELKVYFANHTKGKLVIDLIENPAYSKRHIEIKDSIFQDWTIWDGVGLGFTLISSNGVTMSDIIRVGEQEVGVDKFEHMFGQGFNYFKKNYLKGKGEIAAVKKGIFGEKFLLGGQKIGNGVFSYGDLSANFNGMRFWNHVLQKHDDVLGADRNLGPYVSCVNDKWVKAKEVDFKNYIDESMNESINCSKYPSNNTLQKLKNRLKIMGVTCPMNQQKLDDLQVKYRQMAKWIINMDGPGEVKYFREFKDK</sequence>
<evidence type="ECO:0000313" key="2">
    <source>
        <dbReference type="EMBL" id="MEA9357676.1"/>
    </source>
</evidence>
<accession>A0ABU5VXF7</accession>
<reference evidence="2 3" key="1">
    <citation type="submission" date="2023-11" db="EMBL/GenBank/DDBJ databases">
        <title>A Novel Polar Bacteriovorax (B. antarcticus) Isolated from the Biocrust in Antarctica.</title>
        <authorList>
            <person name="Mun W."/>
            <person name="Choi S.Y."/>
            <person name="Mitchell R.J."/>
        </authorList>
    </citation>
    <scope>NUCLEOTIDE SEQUENCE [LARGE SCALE GENOMIC DNA]</scope>
    <source>
        <strain evidence="2 3">PP10</strain>
    </source>
</reference>